<feature type="domain" description="MacB-like periplasmic core" evidence="8">
    <location>
        <begin position="543"/>
        <end position="747"/>
    </location>
</feature>
<dbReference type="Pfam" id="PF12704">
    <property type="entry name" value="MacB_PCD"/>
    <property type="match status" value="2"/>
</dbReference>
<dbReference type="Pfam" id="PF02687">
    <property type="entry name" value="FtsX"/>
    <property type="match status" value="2"/>
</dbReference>
<evidence type="ECO:0000313" key="10">
    <source>
        <dbReference type="Proteomes" id="UP000464577"/>
    </source>
</evidence>
<dbReference type="InterPro" id="IPR025857">
    <property type="entry name" value="MacB_PCD"/>
</dbReference>
<accession>A0A6P1VUK3</accession>
<feature type="domain" description="MacB-like periplasmic core" evidence="8">
    <location>
        <begin position="115"/>
        <end position="351"/>
    </location>
</feature>
<dbReference type="KEGG" id="senf:GJR95_11825"/>
<dbReference type="PANTHER" id="PTHR30572">
    <property type="entry name" value="MEMBRANE COMPONENT OF TRANSPORTER-RELATED"/>
    <property type="match status" value="1"/>
</dbReference>
<keyword evidence="4 6" id="KW-1133">Transmembrane helix</keyword>
<dbReference type="InterPro" id="IPR047699">
    <property type="entry name" value="Permease_put_prefix"/>
</dbReference>
<keyword evidence="5 6" id="KW-0472">Membrane</keyword>
<feature type="transmembrane region" description="Helical" evidence="6">
    <location>
        <begin position="450"/>
        <end position="471"/>
    </location>
</feature>
<feature type="domain" description="ABC3 transporter permease C-terminal" evidence="7">
    <location>
        <begin position="400"/>
        <end position="514"/>
    </location>
</feature>
<proteinExistence type="predicted"/>
<dbReference type="GO" id="GO:0022857">
    <property type="term" value="F:transmembrane transporter activity"/>
    <property type="evidence" value="ECO:0007669"/>
    <property type="project" value="TreeGrafter"/>
</dbReference>
<dbReference type="NCBIfam" id="NF038404">
    <property type="entry name" value="perm_prefix_2"/>
    <property type="match status" value="1"/>
</dbReference>
<sequence length="903" mass="101798">MIRKRLSPQPERPAPPRWADRLLEGFVAPHLLEYVQGDLQEVFYKRVKQVGLTHARREYGWAVLHCLTPFFHKPLRPVRSTGKLLSKHSQPALMDMLRNYVKIAFRNLAKNKGYSFINISGLAMGMSVTMLIGLWIYDEISFNKYHTNYDRIAQVMQHQTYNGEIETGGAVSPLMAEEIRSNYGNGHSGQYRNGRPAGVGSFKYVVQSSWTEDHILTAGEKIFTKAGNYCDPQIADMLSLKMRYGTRAGLNEPYSILLSETVAKAFFGDVDPVNKILKIDNKQDVKITGVYEDLPYNSTFNDVSFVLPWELYKIQNPWIKEKKEWSDDFTLAYAQIADNTDMAKASAKIKNIKLNKISKEEAKYKPEVFLQPMSKWHLYSEFKNGINTGGRIEFVWLFGIIGLFVLLLACINFMNLATARSEKRAKEVGIRKAIGSFRGQLISQFFSESMLVVSFSFLISLLIVLLILPLFNEISNKRMSFLWVNPIFWFLGIGFSLLTGLIAGLYPALYLSSFQAIKVLKGTFRVGRFATIPRKILVVVQFTVSVTLIIGTIMVFKQIQFARNRPIGYNRSGLITIEMATNDIHNHFDAVRADLLKSTSVEEVSESSSPATGVNNNMSGLEWKGKDPTMKDSFAAIRVTSGYGKTVGWQLKDGRDFSSEFGTDSSSIILNEAAVHYMGLKNPVGEFVRFGNKDHVVVGVIKDMLMSSPYEPIKQTVFYSTNRGFNYLNIKISPNASINEALNKIEAVCKTYSPSVPFAYKFVDDEYDKKFSQEQRIGKLAAFFAILAIFISCLGLFGLASFIAEQRTKEIGIRKVLGASVAHLWQLLSKDFVVLVIASCLISAPIAYYFMSNWLQKYTYRTEISWWIFAASGVGALVITLLTVSFQSIKAALVNPVKSLRSE</sequence>
<evidence type="ECO:0000256" key="2">
    <source>
        <dbReference type="ARBA" id="ARBA00022475"/>
    </source>
</evidence>
<feature type="transmembrane region" description="Helical" evidence="6">
    <location>
        <begin position="832"/>
        <end position="852"/>
    </location>
</feature>
<feature type="transmembrane region" description="Helical" evidence="6">
    <location>
        <begin position="864"/>
        <end position="884"/>
    </location>
</feature>
<feature type="transmembrane region" description="Helical" evidence="6">
    <location>
        <begin position="536"/>
        <end position="556"/>
    </location>
</feature>
<evidence type="ECO:0000256" key="3">
    <source>
        <dbReference type="ARBA" id="ARBA00022692"/>
    </source>
</evidence>
<evidence type="ECO:0000256" key="4">
    <source>
        <dbReference type="ARBA" id="ARBA00022989"/>
    </source>
</evidence>
<evidence type="ECO:0000259" key="7">
    <source>
        <dbReference type="Pfam" id="PF02687"/>
    </source>
</evidence>
<organism evidence="9 10">
    <name type="scientific">Spirosoma endbachense</name>
    <dbReference type="NCBI Taxonomy" id="2666025"/>
    <lineage>
        <taxon>Bacteria</taxon>
        <taxon>Pseudomonadati</taxon>
        <taxon>Bacteroidota</taxon>
        <taxon>Cytophagia</taxon>
        <taxon>Cytophagales</taxon>
        <taxon>Cytophagaceae</taxon>
        <taxon>Spirosoma</taxon>
    </lineage>
</organism>
<dbReference type="RefSeq" id="WP_162386060.1">
    <property type="nucleotide sequence ID" value="NZ_CP045997.1"/>
</dbReference>
<reference evidence="9 10" key="1">
    <citation type="submission" date="2019-11" db="EMBL/GenBank/DDBJ databases">
        <title>Spirosoma endbachense sp. nov., isolated from a natural salt meadow.</title>
        <authorList>
            <person name="Rojas J."/>
            <person name="Ambika Manirajan B."/>
            <person name="Ratering S."/>
            <person name="Suarez C."/>
            <person name="Geissler-Plaum R."/>
            <person name="Schnell S."/>
        </authorList>
    </citation>
    <scope>NUCLEOTIDE SEQUENCE [LARGE SCALE GENOMIC DNA]</scope>
    <source>
        <strain evidence="9 10">I-24</strain>
    </source>
</reference>
<feature type="domain" description="ABC3 transporter permease C-terminal" evidence="7">
    <location>
        <begin position="783"/>
        <end position="892"/>
    </location>
</feature>
<evidence type="ECO:0000256" key="5">
    <source>
        <dbReference type="ARBA" id="ARBA00023136"/>
    </source>
</evidence>
<feature type="transmembrane region" description="Helical" evidence="6">
    <location>
        <begin position="116"/>
        <end position="137"/>
    </location>
</feature>
<protein>
    <submittedName>
        <fullName evidence="9">FtsX-like permease family protein</fullName>
    </submittedName>
</protein>
<feature type="transmembrane region" description="Helical" evidence="6">
    <location>
        <begin position="487"/>
        <end position="511"/>
    </location>
</feature>
<keyword evidence="3 6" id="KW-0812">Transmembrane</keyword>
<dbReference type="InterPro" id="IPR050250">
    <property type="entry name" value="Macrolide_Exporter_MacB"/>
</dbReference>
<keyword evidence="10" id="KW-1185">Reference proteome</keyword>
<name>A0A6P1VUK3_9BACT</name>
<dbReference type="AlphaFoldDB" id="A0A6P1VUK3"/>
<evidence type="ECO:0000313" key="9">
    <source>
        <dbReference type="EMBL" id="QHV95650.1"/>
    </source>
</evidence>
<gene>
    <name evidence="9" type="ORF">GJR95_11825</name>
</gene>
<dbReference type="Proteomes" id="UP000464577">
    <property type="component" value="Chromosome"/>
</dbReference>
<feature type="transmembrane region" description="Helical" evidence="6">
    <location>
        <begin position="780"/>
        <end position="804"/>
    </location>
</feature>
<evidence type="ECO:0000259" key="8">
    <source>
        <dbReference type="Pfam" id="PF12704"/>
    </source>
</evidence>
<evidence type="ECO:0000256" key="6">
    <source>
        <dbReference type="SAM" id="Phobius"/>
    </source>
</evidence>
<dbReference type="InterPro" id="IPR003838">
    <property type="entry name" value="ABC3_permease_C"/>
</dbReference>
<dbReference type="PANTHER" id="PTHR30572:SF18">
    <property type="entry name" value="ABC-TYPE MACROLIDE FAMILY EXPORT SYSTEM PERMEASE COMPONENT 2"/>
    <property type="match status" value="1"/>
</dbReference>
<dbReference type="GO" id="GO:0005886">
    <property type="term" value="C:plasma membrane"/>
    <property type="evidence" value="ECO:0007669"/>
    <property type="project" value="UniProtKB-SubCell"/>
</dbReference>
<evidence type="ECO:0000256" key="1">
    <source>
        <dbReference type="ARBA" id="ARBA00004651"/>
    </source>
</evidence>
<comment type="subcellular location">
    <subcellularLocation>
        <location evidence="1">Cell membrane</location>
        <topology evidence="1">Multi-pass membrane protein</topology>
    </subcellularLocation>
</comment>
<feature type="transmembrane region" description="Helical" evidence="6">
    <location>
        <begin position="394"/>
        <end position="416"/>
    </location>
</feature>
<keyword evidence="2" id="KW-1003">Cell membrane</keyword>
<dbReference type="EMBL" id="CP045997">
    <property type="protein sequence ID" value="QHV95650.1"/>
    <property type="molecule type" value="Genomic_DNA"/>
</dbReference>